<sequence length="112" mass="11267">MSSSDSSGSSSFFSSFLAAAGASAAAAAAGAPAAGAAPAPEPIFVIRSFTLIPSRALAKSPGQYGSTSTLAAFKIVLIFSPVTATSSSTRMRAEYTQANSAFVDILVFLNHL</sequence>
<proteinExistence type="predicted"/>
<name>A0A1L8D872_9DIPT</name>
<reference evidence="1" key="1">
    <citation type="submission" date="2016-12" db="EMBL/GenBank/DDBJ databases">
        <title>An insight into the sialome and mialome of the sand fly, Nyssomyia neivai.</title>
        <authorList>
            <person name="Sebastian V."/>
            <person name="Goulart T.M."/>
            <person name="Oliveira W."/>
            <person name="Calvo E."/>
            <person name="Oliveira L.F."/>
            <person name="Pinto M.C."/>
            <person name="Rosselino A.M."/>
            <person name="Ribeiro J.M."/>
        </authorList>
    </citation>
    <scope>NUCLEOTIDE SEQUENCE</scope>
</reference>
<organism evidence="1">
    <name type="scientific">Nyssomyia neivai</name>
    <dbReference type="NCBI Taxonomy" id="330878"/>
    <lineage>
        <taxon>Eukaryota</taxon>
        <taxon>Metazoa</taxon>
        <taxon>Ecdysozoa</taxon>
        <taxon>Arthropoda</taxon>
        <taxon>Hexapoda</taxon>
        <taxon>Insecta</taxon>
        <taxon>Pterygota</taxon>
        <taxon>Neoptera</taxon>
        <taxon>Endopterygota</taxon>
        <taxon>Diptera</taxon>
        <taxon>Nematocera</taxon>
        <taxon>Psychodoidea</taxon>
        <taxon>Psychodidae</taxon>
        <taxon>Nyssomyia</taxon>
    </lineage>
</organism>
<dbReference type="PROSITE" id="PS51318">
    <property type="entry name" value="TAT"/>
    <property type="match status" value="1"/>
</dbReference>
<evidence type="ECO:0000313" key="1">
    <source>
        <dbReference type="EMBL" id="JAV02652.1"/>
    </source>
</evidence>
<dbReference type="EMBL" id="GFDF01011432">
    <property type="protein sequence ID" value="JAV02652.1"/>
    <property type="molecule type" value="Transcribed_RNA"/>
</dbReference>
<protein>
    <submittedName>
        <fullName evidence="1">Uncharacterized protein</fullName>
    </submittedName>
</protein>
<accession>A0A1L8D872</accession>
<dbReference type="AlphaFoldDB" id="A0A1L8D872"/>
<dbReference type="InterPro" id="IPR006311">
    <property type="entry name" value="TAT_signal"/>
</dbReference>